<evidence type="ECO:0000313" key="3">
    <source>
        <dbReference type="EMBL" id="NYH74644.1"/>
    </source>
</evidence>
<dbReference type="InterPro" id="IPR011050">
    <property type="entry name" value="Pectin_lyase_fold/virulence"/>
</dbReference>
<organism evidence="3 4">
    <name type="scientific">Phytopseudomonas flavescens</name>
    <dbReference type="NCBI Taxonomy" id="29435"/>
    <lineage>
        <taxon>Bacteria</taxon>
        <taxon>Pseudomonadati</taxon>
        <taxon>Pseudomonadota</taxon>
        <taxon>Gammaproteobacteria</taxon>
        <taxon>Pseudomonadales</taxon>
        <taxon>Pseudomonadaceae</taxon>
        <taxon>Phytopseudomonas</taxon>
    </lineage>
</organism>
<dbReference type="InterPro" id="IPR036709">
    <property type="entry name" value="Autotransporte_beta_dom_sf"/>
</dbReference>
<feature type="domain" description="Autotransporter" evidence="2">
    <location>
        <begin position="2488"/>
        <end position="2765"/>
    </location>
</feature>
<protein>
    <submittedName>
        <fullName evidence="3">Autotransporter-associated beta strand protein</fullName>
    </submittedName>
</protein>
<dbReference type="Gene3D" id="2.40.128.130">
    <property type="entry name" value="Autotransporter beta-domain"/>
    <property type="match status" value="1"/>
</dbReference>
<comment type="caution">
    <text evidence="3">The sequence shown here is derived from an EMBL/GenBank/DDBJ whole genome shotgun (WGS) entry which is preliminary data.</text>
</comment>
<sequence>MNHVFALVWNASLGCWAVTHELSKRCRKGSRRSGKLALAALLLGAGFSPTAFATCSTSGSTVTCTGVPSLPLFLNNFSSATSGLTVNVNSGAQMNATLGGHVMDLTGVNISLNNSGTIDPALLGLVSVLSGGAFIGTGATSTVSVLNNASGIIRGTGMLLGLNLTSIDGLGIAVNNAAAGTTTITNNGTITSTGLSVGGITLADTPVIGVYGGSQVSMTNSSTGVINGRVAFETSAAGNTFTNAGAITGGVSMGAASTNTFTAVTGSSVQVGDGVQISVGLGGLIGINLTFAPTGTVDGGAGGTNSLILQNPVGVGGGTTGVGTASSATYVNFNNLTLNSGTWTLQGPLVSGATTLNGGVAQFNNSATFGSGVITSNGGILQASNAGLNIGNMISLGAGGVTLQGTNATTLSGVISGSGGLTKLGVGQLNLSAANTYLGNTTLNGGTVQVSNNQALSTGTLNVTGATTLSAPGTINLANAISLGGTLTAGGTGALTLGGLISGSSGLTKTGASSLTLNGNNTYTGTTALNAGSLVVGSNTALGTGALNASNGTSLNASTAATLANNVNLAGTLILGGTNALTLGGVVAGVGGLTKNGAADLTLNGANTYLGNTALNTGKLIVGSNTALGSGTLNTASNTTLDANTAVSLNNAVALAGALNIGGTANVTLTGLVSGAGRLVKDGAANLILNAANNYLGGTTLNAGTLTVGNSSALGVGALTVAGAATLDGNSPLVSLNNVVVLNAALTVGGTQNLTLGGVTSGTGQLIKNGAANLTVNGNNTFSGGTTLNAGTLTLGNASGLGSGALIVGGAAALDNSAAFGIGNALTLNAGLTVAGNNDLSLNGIIDGAGSLTKNGLSDLTLAGNNAFTGALDIVSGSVTTLNNNALGNTSGVNVSAGAGLNLGSDASLGALTGSGSVQLTGSNTLTVGSGNVTSTFDGDLSGSGGLIKVGTGTLNLTGINGITGNTAINGGIVDLSGSLASAQVNVNTGGTLTGTGSAIGSVNVNSGAHLALSSGNLLSASALTLAAGSNVDVALGTPSTTSLMNVGGNLTLNGNLNVTDAGGFGVGVYRLFNYTGALTNLGLDVASVPVGYGLGDLVVQTGIANQINIQVSAPNVNIRYWDGSQTIANGVVDGGSGIWSAVGTNWTDANGLVNQPWVGDFAVFQGTAGTVTVNGTQAFTGMQFLTDGYNVVNDAAGQLTAFNGTGGTTSLRVDPGVTATINANIDGSGILNKLDAGTLVLGGANAYTGGTQLDGGRIIVGSNTALGTGTLTANAGTQLDSNAAVTLANAAALNGNLTVVGSNALTLGGVIGGTGGLIKNGVANLILGGSNTFLGPVALNAGGLILASNSALGSGTLNAAGGTTLDASAGVSLNNAVNLAGNLGIGGTADLTLAGTVNGAGSLSKNGAANLTLSGNNSFLGGIILNAGSLSVGSNSALGLGNLTVAGASALDSNSALSLGNSVVLNANLSNTGSNNLTLAGVVSGAGGLINNGASNLTLNGINTYSGGTTLNAGTVTLGTGASMGSGALTVAGASTLDNSAPLVLANNVNLNSNLSLAGNNNLTLGGVVAGAGTLTKNGLADVTLSGNNTFSGTFDVLSGSLTTLSGTALGNDSTVNLGGGAALNLGASAGLASLTGSGTTLIGTGNTLSVGGSNVSSTFAGVLSGDGGLTKLGTGSVTLSGISDLTGDANVNAGTLQVNGSLASSNVLVNSGGTLSGSGAVTGAVTVADGGNLAGVTGSTLSVGSLAFSANSNFDVGLGTPVSGGGNALVNVGGNLTLDGTLNVSDIGGFGNGVYRLIDYTGGLTDNGMLIGTVPGSVSTGDLQLQTAQANQINLLVTVPGVTVQFWDGNQLVANGAVDGGSGAWGTGTTNWTDVNGTSNRVWTSNFAVFQGAAGSVTVNGAQTITGMQFVTDGYSLQNGTAGSLNLLNGSLGNASVRVDPNATATLGVALNGTGTLGKYDAGTLVLSAANGYTGGTALNGGKLVVGDNAALGTGVLTAANGTALDSSANVSLANAVVLDGGLNLVGSNALTLGGGISGTGSLIKTGSSALTLSGNNSYSGGTLLGAGTLVVGSNAALGTGALVTVSGTTLDNSTVIDLANALELNGSLTLAGSNDLTLSGVISGNGALNKQGTTELTLSGNNTFGGSLNIFNGTLHLIGNTALGNADLNVATTASVSVGGLNKVDALSGSGALALAAGSTLQVGTGGTSSVYDGSISGAGQLTKVGTGKQVLNGNSTIDDGTTVVEGNLIVGGAAGSTATLASDIGVTQGAMLGGHGIIIGNVNLASGATLDPGNSIGTLRINGDLSLNSGSTLIIEAEPDGRSDRVIATGIVSLGGANLSVLAGAGNWASNTQYNIIQAASLNGTFGSVSSNLAFLTPQVAYTGNSATLLLNRNDIAFASVAQTDNQRAVASSLDVAGAGSVYDAVAVLRADQASLAYDSLSGEIHASTRGAMFDDSRHVRDAIGTRLRNAQSQAPSEGVLHVDADSGMTFWVQGYGSWGDSNGNRNVADLDHNTQGALLGIDMPLNDTWRAGLAAGYGNSDLDADARNSSAKVDSTSLTAYLGGQWDALHLRVGASHAWSDVDSSRHVKVGSLEEHVKADYNVGTTQVFGELGYEIKAGDLALEPFVGLAHVEVDSDSFRETGGSTALSGDSEKARATYSSLGLRASTPAASVAGVPLSVQSSLAWQHVLDEPSESRRLGLAGNDSFSVKGVPVSRDTAVLQLGVSARIAPQASLDLGYSGQVGDGYQDHGVRLGLNIAF</sequence>
<dbReference type="PANTHER" id="PTHR35037:SF3">
    <property type="entry name" value="C-TERMINAL REGION OF AIDA-LIKE PROTEIN"/>
    <property type="match status" value="1"/>
</dbReference>
<dbReference type="SUPFAM" id="SSF51126">
    <property type="entry name" value="Pectin lyase-like"/>
    <property type="match status" value="6"/>
</dbReference>
<dbReference type="NCBIfam" id="TIGR02601">
    <property type="entry name" value="autotrns_rpt"/>
    <property type="match status" value="11"/>
</dbReference>
<dbReference type="Pfam" id="PF13018">
    <property type="entry name" value="ESPR"/>
    <property type="match status" value="1"/>
</dbReference>
<evidence type="ECO:0000259" key="2">
    <source>
        <dbReference type="PROSITE" id="PS51208"/>
    </source>
</evidence>
<reference evidence="3 4" key="1">
    <citation type="submission" date="2020-07" db="EMBL/GenBank/DDBJ databases">
        <title>Genomic analyses of the natural microbiome of Caenorhabditis elegans.</title>
        <authorList>
            <person name="Samuel B."/>
        </authorList>
    </citation>
    <scope>NUCLEOTIDE SEQUENCE [LARGE SCALE GENOMIC DNA]</scope>
    <source>
        <strain evidence="3 4">BIGb0408</strain>
    </source>
</reference>
<dbReference type="InterPro" id="IPR051551">
    <property type="entry name" value="Autotransporter_adhesion"/>
</dbReference>
<dbReference type="InterPro" id="IPR012332">
    <property type="entry name" value="Autotransporter_pectin_lyase_C"/>
</dbReference>
<dbReference type="InterPro" id="IPR005546">
    <property type="entry name" value="Autotransporte_beta"/>
</dbReference>
<dbReference type="InterPro" id="IPR024973">
    <property type="entry name" value="ESPR"/>
</dbReference>
<gene>
    <name evidence="3" type="ORF">FHR27_003254</name>
</gene>
<proteinExistence type="predicted"/>
<dbReference type="EMBL" id="JACBYV010000001">
    <property type="protein sequence ID" value="NYH74644.1"/>
    <property type="molecule type" value="Genomic_DNA"/>
</dbReference>
<dbReference type="PROSITE" id="PS51208">
    <property type="entry name" value="AUTOTRANSPORTER"/>
    <property type="match status" value="1"/>
</dbReference>
<dbReference type="Pfam" id="PF12951">
    <property type="entry name" value="PATR"/>
    <property type="match status" value="17"/>
</dbReference>
<keyword evidence="4" id="KW-1185">Reference proteome</keyword>
<keyword evidence="1" id="KW-0732">Signal</keyword>
<dbReference type="InterPro" id="IPR013425">
    <property type="entry name" value="Autotrns_rpt"/>
</dbReference>
<evidence type="ECO:0000313" key="4">
    <source>
        <dbReference type="Proteomes" id="UP000578688"/>
    </source>
</evidence>
<dbReference type="SMART" id="SM00869">
    <property type="entry name" value="Autotransporter"/>
    <property type="match status" value="1"/>
</dbReference>
<name>A0A7Z0BR85_9GAMM</name>
<dbReference type="PANTHER" id="PTHR35037">
    <property type="entry name" value="C-TERMINAL REGION OF AIDA-LIKE PROTEIN"/>
    <property type="match status" value="1"/>
</dbReference>
<accession>A0A7Z0BR85</accession>
<dbReference type="Gene3D" id="2.160.20.20">
    <property type="match status" value="4"/>
</dbReference>
<dbReference type="SUPFAM" id="SSF103515">
    <property type="entry name" value="Autotransporter"/>
    <property type="match status" value="1"/>
</dbReference>
<dbReference type="RefSeq" id="WP_179539078.1">
    <property type="nucleotide sequence ID" value="NZ_JACBYV010000001.1"/>
</dbReference>
<evidence type="ECO:0000256" key="1">
    <source>
        <dbReference type="ARBA" id="ARBA00022729"/>
    </source>
</evidence>
<dbReference type="Proteomes" id="UP000578688">
    <property type="component" value="Unassembled WGS sequence"/>
</dbReference>